<dbReference type="Proteomes" id="UP001189429">
    <property type="component" value="Unassembled WGS sequence"/>
</dbReference>
<comment type="caution">
    <text evidence="2">The sequence shown here is derived from an EMBL/GenBank/DDBJ whole genome shotgun (WGS) entry which is preliminary data.</text>
</comment>
<reference evidence="2" key="1">
    <citation type="submission" date="2023-10" db="EMBL/GenBank/DDBJ databases">
        <authorList>
            <person name="Chen Y."/>
            <person name="Shah S."/>
            <person name="Dougan E. K."/>
            <person name="Thang M."/>
            <person name="Chan C."/>
        </authorList>
    </citation>
    <scope>NUCLEOTIDE SEQUENCE [LARGE SCALE GENOMIC DNA]</scope>
</reference>
<sequence length="235" mass="26011">DAEGDQAMDGGGAEAAPRRKQARRGGRRTRRGDHAEKKWTSKDKQLLSLLKSILKLVLQTAHRTRLNSSLAPGTYTCPKTHKVIDAVSNELEGYKQHLDLLRQGSAEDKKKMKEIGSPAPSMGLAALEGVLQCDIGGALRTEIEEYLLKTNPPDGSMEPDISKEDLAEEISFIRLENCFDTEKMKLIIGAPEWGGRKLLMKAFRSEGVVTHHHGVAPAGWLEDEVGHWLETLDHE</sequence>
<dbReference type="EMBL" id="CAUYUJ010016443">
    <property type="protein sequence ID" value="CAK0865365.1"/>
    <property type="molecule type" value="Genomic_DNA"/>
</dbReference>
<name>A0ABN9UYK1_9DINO</name>
<proteinExistence type="predicted"/>
<evidence type="ECO:0000313" key="3">
    <source>
        <dbReference type="Proteomes" id="UP001189429"/>
    </source>
</evidence>
<protein>
    <submittedName>
        <fullName evidence="2">Uncharacterized protein</fullName>
    </submittedName>
</protein>
<feature type="non-terminal residue" evidence="2">
    <location>
        <position position="1"/>
    </location>
</feature>
<keyword evidence="3" id="KW-1185">Reference proteome</keyword>
<gene>
    <name evidence="2" type="ORF">PCOR1329_LOCUS52911</name>
</gene>
<accession>A0ABN9UYK1</accession>
<evidence type="ECO:0000313" key="2">
    <source>
        <dbReference type="EMBL" id="CAK0865365.1"/>
    </source>
</evidence>
<evidence type="ECO:0000256" key="1">
    <source>
        <dbReference type="SAM" id="MobiDB-lite"/>
    </source>
</evidence>
<feature type="compositionally biased region" description="Basic and acidic residues" evidence="1">
    <location>
        <begin position="32"/>
        <end position="41"/>
    </location>
</feature>
<feature type="compositionally biased region" description="Basic residues" evidence="1">
    <location>
        <begin position="18"/>
        <end position="31"/>
    </location>
</feature>
<organism evidence="2 3">
    <name type="scientific">Prorocentrum cordatum</name>
    <dbReference type="NCBI Taxonomy" id="2364126"/>
    <lineage>
        <taxon>Eukaryota</taxon>
        <taxon>Sar</taxon>
        <taxon>Alveolata</taxon>
        <taxon>Dinophyceae</taxon>
        <taxon>Prorocentrales</taxon>
        <taxon>Prorocentraceae</taxon>
        <taxon>Prorocentrum</taxon>
    </lineage>
</organism>
<feature type="region of interest" description="Disordered" evidence="1">
    <location>
        <begin position="1"/>
        <end position="41"/>
    </location>
</feature>